<feature type="domain" description="Ferric oxidoreductase" evidence="10">
    <location>
        <begin position="276"/>
        <end position="392"/>
    </location>
</feature>
<feature type="compositionally biased region" description="Low complexity" evidence="7">
    <location>
        <begin position="496"/>
        <end position="519"/>
    </location>
</feature>
<evidence type="ECO:0000259" key="11">
    <source>
        <dbReference type="Pfam" id="PF08022"/>
    </source>
</evidence>
<evidence type="ECO:0000256" key="1">
    <source>
        <dbReference type="ARBA" id="ARBA00004141"/>
    </source>
</evidence>
<dbReference type="PANTHER" id="PTHR32361">
    <property type="entry name" value="FERRIC/CUPRIC REDUCTASE TRANSMEMBRANE COMPONENT"/>
    <property type="match status" value="1"/>
</dbReference>
<comment type="subcellular location">
    <subcellularLocation>
        <location evidence="1">Membrane</location>
        <topology evidence="1">Multi-pass membrane protein</topology>
    </subcellularLocation>
</comment>
<dbReference type="SFLD" id="SFLDS00052">
    <property type="entry name" value="Ferric_Reductase_Domain"/>
    <property type="match status" value="1"/>
</dbReference>
<feature type="transmembrane region" description="Helical" evidence="8">
    <location>
        <begin position="377"/>
        <end position="397"/>
    </location>
</feature>
<dbReference type="CDD" id="cd06186">
    <property type="entry name" value="NOX_Duox_like_FAD_NADP"/>
    <property type="match status" value="1"/>
</dbReference>
<dbReference type="SUPFAM" id="SSF52343">
    <property type="entry name" value="Ferredoxin reductase-like, C-terminal NADP-linked domain"/>
    <property type="match status" value="1"/>
</dbReference>
<name>A0A9P4SEP1_9PEZI</name>
<keyword evidence="9" id="KW-0732">Signal</keyword>
<keyword evidence="3 8" id="KW-0812">Transmembrane</keyword>
<dbReference type="GO" id="GO:0015677">
    <property type="term" value="P:copper ion import"/>
    <property type="evidence" value="ECO:0007669"/>
    <property type="project" value="TreeGrafter"/>
</dbReference>
<feature type="transmembrane region" description="Helical" evidence="8">
    <location>
        <begin position="409"/>
        <end position="427"/>
    </location>
</feature>
<feature type="domain" description="FAD-binding 8" evidence="11">
    <location>
        <begin position="433"/>
        <end position="577"/>
    </location>
</feature>
<gene>
    <name evidence="12" type="ORF">M501DRAFT_1030227</name>
</gene>
<evidence type="ECO:0000256" key="6">
    <source>
        <dbReference type="ARBA" id="ARBA00023136"/>
    </source>
</evidence>
<organism evidence="12 13">
    <name type="scientific">Patellaria atrata CBS 101060</name>
    <dbReference type="NCBI Taxonomy" id="1346257"/>
    <lineage>
        <taxon>Eukaryota</taxon>
        <taxon>Fungi</taxon>
        <taxon>Dikarya</taxon>
        <taxon>Ascomycota</taxon>
        <taxon>Pezizomycotina</taxon>
        <taxon>Dothideomycetes</taxon>
        <taxon>Dothideomycetes incertae sedis</taxon>
        <taxon>Patellariales</taxon>
        <taxon>Patellariaceae</taxon>
        <taxon>Patellaria</taxon>
    </lineage>
</organism>
<dbReference type="PANTHER" id="PTHR32361:SF9">
    <property type="entry name" value="FERRIC REDUCTASE TRANSMEMBRANE COMPONENT 3-RELATED"/>
    <property type="match status" value="1"/>
</dbReference>
<feature type="transmembrane region" description="Helical" evidence="8">
    <location>
        <begin position="347"/>
        <end position="370"/>
    </location>
</feature>
<reference evidence="12" key="1">
    <citation type="journal article" date="2020" name="Stud. Mycol.">
        <title>101 Dothideomycetes genomes: a test case for predicting lifestyles and emergence of pathogens.</title>
        <authorList>
            <person name="Haridas S."/>
            <person name="Albert R."/>
            <person name="Binder M."/>
            <person name="Bloem J."/>
            <person name="Labutti K."/>
            <person name="Salamov A."/>
            <person name="Andreopoulos B."/>
            <person name="Baker S."/>
            <person name="Barry K."/>
            <person name="Bills G."/>
            <person name="Bluhm B."/>
            <person name="Cannon C."/>
            <person name="Castanera R."/>
            <person name="Culley D."/>
            <person name="Daum C."/>
            <person name="Ezra D."/>
            <person name="Gonzalez J."/>
            <person name="Henrissat B."/>
            <person name="Kuo A."/>
            <person name="Liang C."/>
            <person name="Lipzen A."/>
            <person name="Lutzoni F."/>
            <person name="Magnuson J."/>
            <person name="Mondo S."/>
            <person name="Nolan M."/>
            <person name="Ohm R."/>
            <person name="Pangilinan J."/>
            <person name="Park H.-J."/>
            <person name="Ramirez L."/>
            <person name="Alfaro M."/>
            <person name="Sun H."/>
            <person name="Tritt A."/>
            <person name="Yoshinaga Y."/>
            <person name="Zwiers L.-H."/>
            <person name="Turgeon B."/>
            <person name="Goodwin S."/>
            <person name="Spatafora J."/>
            <person name="Crous P."/>
            <person name="Grigoriev I."/>
        </authorList>
    </citation>
    <scope>NUCLEOTIDE SEQUENCE</scope>
    <source>
        <strain evidence="12">CBS 101060</strain>
    </source>
</reference>
<keyword evidence="6 8" id="KW-0472">Membrane</keyword>
<feature type="transmembrane region" description="Helical" evidence="8">
    <location>
        <begin position="268"/>
        <end position="293"/>
    </location>
</feature>
<feature type="region of interest" description="Disordered" evidence="7">
    <location>
        <begin position="496"/>
        <end position="548"/>
    </location>
</feature>
<evidence type="ECO:0008006" key="14">
    <source>
        <dbReference type="Google" id="ProtNLM"/>
    </source>
</evidence>
<keyword evidence="2" id="KW-0813">Transport</keyword>
<protein>
    <recommendedName>
        <fullName evidence="14">FAD-binding FR-type domain-containing protein</fullName>
    </recommendedName>
</protein>
<dbReference type="Proteomes" id="UP000799429">
    <property type="component" value="Unassembled WGS sequence"/>
</dbReference>
<evidence type="ECO:0000256" key="8">
    <source>
        <dbReference type="SAM" id="Phobius"/>
    </source>
</evidence>
<evidence type="ECO:0000256" key="3">
    <source>
        <dbReference type="ARBA" id="ARBA00022692"/>
    </source>
</evidence>
<keyword evidence="5" id="KW-0406">Ion transport</keyword>
<proteinExistence type="predicted"/>
<dbReference type="SFLD" id="SFLDG01168">
    <property type="entry name" value="Ferric_reductase_subgroup_(FRE"/>
    <property type="match status" value="1"/>
</dbReference>
<feature type="transmembrane region" description="Helical" evidence="8">
    <location>
        <begin position="221"/>
        <end position="248"/>
    </location>
</feature>
<dbReference type="Pfam" id="PF08022">
    <property type="entry name" value="FAD_binding_8"/>
    <property type="match status" value="1"/>
</dbReference>
<dbReference type="GO" id="GO:0006879">
    <property type="term" value="P:intracellular iron ion homeostasis"/>
    <property type="evidence" value="ECO:0007669"/>
    <property type="project" value="TreeGrafter"/>
</dbReference>
<evidence type="ECO:0000256" key="5">
    <source>
        <dbReference type="ARBA" id="ARBA00023065"/>
    </source>
</evidence>
<comment type="caution">
    <text evidence="12">The sequence shown here is derived from an EMBL/GenBank/DDBJ whole genome shotgun (WGS) entry which is preliminary data.</text>
</comment>
<dbReference type="AlphaFoldDB" id="A0A9P4SEP1"/>
<evidence type="ECO:0000256" key="4">
    <source>
        <dbReference type="ARBA" id="ARBA00022989"/>
    </source>
</evidence>
<accession>A0A9P4SEP1</accession>
<dbReference type="EMBL" id="MU006092">
    <property type="protein sequence ID" value="KAF2841044.1"/>
    <property type="molecule type" value="Genomic_DNA"/>
</dbReference>
<keyword evidence="13" id="KW-1185">Reference proteome</keyword>
<sequence length="702" mass="77394">MRSLLAICLLGSSIPLATAFVGLGKMMYKPSCAYACRAAIESATLSCSEEGHSHGGHMGHGGGMMTTPECRAGDTPFLTTLAYCINSTCEEFDVDFWKLEKYWHDKTTGDVAAVPKWTYGEAVLEAGRNPPETEWDGESTLNFTALVPKESWIAQKMTLEYFEEQETLHARYGVVLLVTGFAIPIVFTLINYLPFMTALLERLSPYIIYPSLIGNYHVRPLPYLLGNAPTIGQSLYIFFFFSLNILLSAVEYRSTQPNTWFATRWQEIAGYVSCRTGVLAFALAPLVILFAGRNNFLLWVTNWSHSTFMLLHRWVARIFGLQVIVHSIVELALYIDNGSFKEETVQPYWIWGIVGTLACSIMLIASMLYFRRLSYEVFLLIHILLAVFVLVGSWYHVDFLFENRWGYKYWLYAAFAVWAFDRILRLLRIAKTGIKTAKVTDVGDGIVRIDIPGVRWATVPGRHAYAYFPAISGWRPWENHPFSIIPSAMLHPSATSPVTAPNTNAATATSSAPSSVSETSDPEKALPHTHTKPLSSPHRPASPTPASGVTLYIRKSTGTTQHLVDSTRMTAVLDGPYPNSDTAAVLSCDRLILIGGGIGITALLPFLGAHANAKLYWSVRAAGAGLVQELASALEGREKEVVVGSRLDVEGVLAVEAQGGWERIGVVVCGPGGLCDGVRDAVARAGRKGRPTWELEVEAYSW</sequence>
<dbReference type="InterPro" id="IPR051410">
    <property type="entry name" value="Ferric/Cupric_Reductase"/>
</dbReference>
<dbReference type="GO" id="GO:0006826">
    <property type="term" value="P:iron ion transport"/>
    <property type="evidence" value="ECO:0007669"/>
    <property type="project" value="TreeGrafter"/>
</dbReference>
<dbReference type="GO" id="GO:0005886">
    <property type="term" value="C:plasma membrane"/>
    <property type="evidence" value="ECO:0007669"/>
    <property type="project" value="TreeGrafter"/>
</dbReference>
<dbReference type="OrthoDB" id="167398at2759"/>
<evidence type="ECO:0000256" key="2">
    <source>
        <dbReference type="ARBA" id="ARBA00022448"/>
    </source>
</evidence>
<feature type="transmembrane region" description="Helical" evidence="8">
    <location>
        <begin position="172"/>
        <end position="200"/>
    </location>
</feature>
<feature type="signal peptide" evidence="9">
    <location>
        <begin position="1"/>
        <end position="19"/>
    </location>
</feature>
<evidence type="ECO:0000256" key="9">
    <source>
        <dbReference type="SAM" id="SignalP"/>
    </source>
</evidence>
<feature type="chain" id="PRO_5040380857" description="FAD-binding FR-type domain-containing protein" evidence="9">
    <location>
        <begin position="20"/>
        <end position="702"/>
    </location>
</feature>
<keyword evidence="4 8" id="KW-1133">Transmembrane helix</keyword>
<dbReference type="Pfam" id="PF01794">
    <property type="entry name" value="Ferric_reduct"/>
    <property type="match status" value="1"/>
</dbReference>
<evidence type="ECO:0000256" key="7">
    <source>
        <dbReference type="SAM" id="MobiDB-lite"/>
    </source>
</evidence>
<evidence type="ECO:0000313" key="13">
    <source>
        <dbReference type="Proteomes" id="UP000799429"/>
    </source>
</evidence>
<dbReference type="InterPro" id="IPR013130">
    <property type="entry name" value="Fe3_Rdtase_TM_dom"/>
</dbReference>
<dbReference type="InterPro" id="IPR013112">
    <property type="entry name" value="FAD-bd_8"/>
</dbReference>
<dbReference type="InterPro" id="IPR039261">
    <property type="entry name" value="FNR_nucleotide-bd"/>
</dbReference>
<dbReference type="GO" id="GO:0000293">
    <property type="term" value="F:ferric-chelate reductase activity"/>
    <property type="evidence" value="ECO:0007669"/>
    <property type="project" value="TreeGrafter"/>
</dbReference>
<dbReference type="Gene3D" id="3.40.50.80">
    <property type="entry name" value="Nucleotide-binding domain of ferredoxin-NADP reductase (FNR) module"/>
    <property type="match status" value="1"/>
</dbReference>
<evidence type="ECO:0000259" key="10">
    <source>
        <dbReference type="Pfam" id="PF01794"/>
    </source>
</evidence>
<evidence type="ECO:0000313" key="12">
    <source>
        <dbReference type="EMBL" id="KAF2841044.1"/>
    </source>
</evidence>